<sequence length="117" mass="12301">MKILCAALALTVIVAALLADVTADFEGQQPVRPPGFFPRPPGNAGDGCNALYKCGNATCCLRSKNGGSQTCKLLGQHGELCSESGAKGDIFHQHCPCQPGLRCRRFPNGIRICVSGK</sequence>
<reference evidence="2" key="1">
    <citation type="submission" date="2012-12" db="EMBL/GenBank/DDBJ databases">
        <title>Identification and characterization of a phenylalanine ammonia-lyase gene family in Isatis indigotica Fort.</title>
        <authorList>
            <person name="Liu Q."/>
            <person name="Chen J."/>
            <person name="Zhou X."/>
            <person name="Di P."/>
            <person name="Xiao Y."/>
            <person name="Xuan H."/>
            <person name="Zhang L."/>
            <person name="Chen W."/>
        </authorList>
    </citation>
    <scope>NUCLEOTIDE SEQUENCE</scope>
    <source>
        <tissue evidence="2">Salivary gland</tissue>
    </source>
</reference>
<proteinExistence type="evidence at transcript level"/>
<dbReference type="GO" id="GO:0007586">
    <property type="term" value="P:digestion"/>
    <property type="evidence" value="ECO:0007669"/>
    <property type="project" value="InterPro"/>
</dbReference>
<dbReference type="AlphaFoldDB" id="A0A0K8RJ41"/>
<dbReference type="PANTHER" id="PTHR10041:SF5">
    <property type="entry name" value="LEUCINE-RICH COLIPASE-LIKE PROTEIN 1"/>
    <property type="match status" value="1"/>
</dbReference>
<protein>
    <submittedName>
        <fullName evidence="2">Putative ixodegrin protein</fullName>
    </submittedName>
</protein>
<dbReference type="PANTHER" id="PTHR10041">
    <property type="entry name" value="COLIPASE"/>
    <property type="match status" value="1"/>
</dbReference>
<evidence type="ECO:0000256" key="1">
    <source>
        <dbReference type="SAM" id="SignalP"/>
    </source>
</evidence>
<feature type="chain" id="PRO_5005517882" evidence="1">
    <location>
        <begin position="24"/>
        <end position="117"/>
    </location>
</feature>
<feature type="signal peptide" evidence="1">
    <location>
        <begin position="1"/>
        <end position="23"/>
    </location>
</feature>
<accession>A0A0K8RJ41</accession>
<dbReference type="GO" id="GO:0008047">
    <property type="term" value="F:enzyme activator activity"/>
    <property type="evidence" value="ECO:0007669"/>
    <property type="project" value="InterPro"/>
</dbReference>
<organism evidence="2">
    <name type="scientific">Ixodes ricinus</name>
    <name type="common">Common tick</name>
    <name type="synonym">Acarus ricinus</name>
    <dbReference type="NCBI Taxonomy" id="34613"/>
    <lineage>
        <taxon>Eukaryota</taxon>
        <taxon>Metazoa</taxon>
        <taxon>Ecdysozoa</taxon>
        <taxon>Arthropoda</taxon>
        <taxon>Chelicerata</taxon>
        <taxon>Arachnida</taxon>
        <taxon>Acari</taxon>
        <taxon>Parasitiformes</taxon>
        <taxon>Ixodida</taxon>
        <taxon>Ixodoidea</taxon>
        <taxon>Ixodidae</taxon>
        <taxon>Ixodinae</taxon>
        <taxon>Ixodes</taxon>
    </lineage>
</organism>
<name>A0A0K8RJ41_IXORI</name>
<keyword evidence="1" id="KW-0732">Signal</keyword>
<dbReference type="GO" id="GO:0005576">
    <property type="term" value="C:extracellular region"/>
    <property type="evidence" value="ECO:0007669"/>
    <property type="project" value="InterPro"/>
</dbReference>
<dbReference type="EMBL" id="GADI01002895">
    <property type="protein sequence ID" value="JAA70913.1"/>
    <property type="molecule type" value="mRNA"/>
</dbReference>
<dbReference type="InterPro" id="IPR001981">
    <property type="entry name" value="Colipase"/>
</dbReference>
<evidence type="ECO:0000313" key="2">
    <source>
        <dbReference type="EMBL" id="JAA70913.1"/>
    </source>
</evidence>
<dbReference type="GO" id="GO:0016042">
    <property type="term" value="P:lipid catabolic process"/>
    <property type="evidence" value="ECO:0007669"/>
    <property type="project" value="InterPro"/>
</dbReference>
<dbReference type="Gene3D" id="2.10.80.10">
    <property type="entry name" value="Lipase, subunit A"/>
    <property type="match status" value="1"/>
</dbReference>